<dbReference type="OrthoDB" id="9908746at2"/>
<dbReference type="EMBL" id="QNUX01000011">
    <property type="protein sequence ID" value="RBN49621.1"/>
    <property type="molecule type" value="Genomic_DNA"/>
</dbReference>
<proteinExistence type="predicted"/>
<dbReference type="RefSeq" id="WP_113636389.1">
    <property type="nucleotide sequence ID" value="NZ_QNUX01000011.1"/>
</dbReference>
<reference evidence="1 2" key="1">
    <citation type="submission" date="2018-07" db="EMBL/GenBank/DDBJ databases">
        <title>Complete genome sequence of Flavobacterium psychrolimnae LMG 22018.</title>
        <authorList>
            <person name="Kim D.-U."/>
        </authorList>
    </citation>
    <scope>NUCLEOTIDE SEQUENCE [LARGE SCALE GENOMIC DNA]</scope>
    <source>
        <strain evidence="1 2">LMG 22018</strain>
    </source>
</reference>
<comment type="caution">
    <text evidence="1">The sequence shown here is derived from an EMBL/GenBank/DDBJ whole genome shotgun (WGS) entry which is preliminary data.</text>
</comment>
<name>A0A366AY91_9FLAO</name>
<accession>A0A366AY91</accession>
<evidence type="ECO:0000313" key="1">
    <source>
        <dbReference type="EMBL" id="RBN49621.1"/>
    </source>
</evidence>
<sequence>MTKYEKYKISLLGLFVIGSLLCLYEYSKNGRYISNETEFTRNVIDTRTGTVYRVINETKIEIKNFELGKSNK</sequence>
<keyword evidence="2" id="KW-1185">Reference proteome</keyword>
<dbReference type="AlphaFoldDB" id="A0A366AY91"/>
<dbReference type="Proteomes" id="UP000253676">
    <property type="component" value="Unassembled WGS sequence"/>
</dbReference>
<organism evidence="1 2">
    <name type="scientific">Flavobacterium psychrolimnae</name>
    <dbReference type="NCBI Taxonomy" id="249351"/>
    <lineage>
        <taxon>Bacteria</taxon>
        <taxon>Pseudomonadati</taxon>
        <taxon>Bacteroidota</taxon>
        <taxon>Flavobacteriia</taxon>
        <taxon>Flavobacteriales</taxon>
        <taxon>Flavobacteriaceae</taxon>
        <taxon>Flavobacterium</taxon>
    </lineage>
</organism>
<protein>
    <submittedName>
        <fullName evidence="1">Uncharacterized protein</fullName>
    </submittedName>
</protein>
<gene>
    <name evidence="1" type="ORF">DR980_11780</name>
</gene>
<evidence type="ECO:0000313" key="2">
    <source>
        <dbReference type="Proteomes" id="UP000253676"/>
    </source>
</evidence>